<dbReference type="AlphaFoldDB" id="A0AAD5DPM9"/>
<sequence length="348" mass="37955">MFEPRSYLQKLTDPWVYPRFLQLAAQSKDPVERLQWVVTYFIAGFHRALRQFQKPFNPILGETWQATAADGSRIFLEQISHHPPISAFQLLGPHGAYTFCGQSQPSVSYKTNAIKTSARGFRVIDFADGGRVEVHFPSYTLKGLLYTSAPRGELAGTAEFIDAANGLHAVVEFGPVEGARSSVLQRPDAFSGTIYLQQPRTPVERQASGGVPDSGWVMPTAGDKAKRSTSSFSSIGSMMRTGLGGLGLRSKSSPAVAEEAGVRDVVASCTGNWLSHLDWGHDRWWTLLEEAAVEWEPVPHPLPSDCRYREDLAALAAGDVKAAQVAKEALEQRQRADAKLRKAGGGSG</sequence>
<dbReference type="PANTHER" id="PTHR10972">
    <property type="entry name" value="OXYSTEROL-BINDING PROTEIN-RELATED"/>
    <property type="match status" value="1"/>
</dbReference>
<dbReference type="EMBL" id="JADXDR010000083">
    <property type="protein sequence ID" value="KAI7840188.1"/>
    <property type="molecule type" value="Genomic_DNA"/>
</dbReference>
<dbReference type="Gene3D" id="2.40.160.120">
    <property type="match status" value="1"/>
</dbReference>
<dbReference type="GO" id="GO:0032934">
    <property type="term" value="F:sterol binding"/>
    <property type="evidence" value="ECO:0007669"/>
    <property type="project" value="TreeGrafter"/>
</dbReference>
<protein>
    <recommendedName>
        <fullName evidence="7">Oxysterol-binding protein</fullName>
    </recommendedName>
</protein>
<evidence type="ECO:0000256" key="4">
    <source>
        <dbReference type="SAM" id="MobiDB-lite"/>
    </source>
</evidence>
<dbReference type="Gene3D" id="6.10.140.1150">
    <property type="match status" value="1"/>
</dbReference>
<keyword evidence="2" id="KW-0597">Phosphoprotein</keyword>
<proteinExistence type="inferred from homology"/>
<comment type="similarity">
    <text evidence="1 3">Belongs to the OSBP family.</text>
</comment>
<reference evidence="5" key="1">
    <citation type="submission" date="2020-11" db="EMBL/GenBank/DDBJ databases">
        <title>Chlorella ohadii genome sequencing and assembly.</title>
        <authorList>
            <person name="Murik O."/>
            <person name="Treves H."/>
            <person name="Kedem I."/>
            <person name="Shotland Y."/>
            <person name="Kaplan A."/>
        </authorList>
    </citation>
    <scope>NUCLEOTIDE SEQUENCE</scope>
    <source>
        <strain evidence="5">1</strain>
    </source>
</reference>
<organism evidence="5 6">
    <name type="scientific">Chlorella ohadii</name>
    <dbReference type="NCBI Taxonomy" id="2649997"/>
    <lineage>
        <taxon>Eukaryota</taxon>
        <taxon>Viridiplantae</taxon>
        <taxon>Chlorophyta</taxon>
        <taxon>core chlorophytes</taxon>
        <taxon>Trebouxiophyceae</taxon>
        <taxon>Chlorellales</taxon>
        <taxon>Chlorellaceae</taxon>
        <taxon>Chlorella clade</taxon>
        <taxon>Chlorella</taxon>
    </lineage>
</organism>
<dbReference type="Proteomes" id="UP001205105">
    <property type="component" value="Unassembled WGS sequence"/>
</dbReference>
<accession>A0AAD5DPM9</accession>
<dbReference type="InterPro" id="IPR018494">
    <property type="entry name" value="Oxysterol-bd_CS"/>
</dbReference>
<dbReference type="SUPFAM" id="SSF144000">
    <property type="entry name" value="Oxysterol-binding protein-like"/>
    <property type="match status" value="1"/>
</dbReference>
<evidence type="ECO:0008006" key="7">
    <source>
        <dbReference type="Google" id="ProtNLM"/>
    </source>
</evidence>
<feature type="region of interest" description="Disordered" evidence="4">
    <location>
        <begin position="202"/>
        <end position="231"/>
    </location>
</feature>
<dbReference type="InterPro" id="IPR037239">
    <property type="entry name" value="OSBP_sf"/>
</dbReference>
<keyword evidence="6" id="KW-1185">Reference proteome</keyword>
<comment type="caution">
    <text evidence="5">The sequence shown here is derived from an EMBL/GenBank/DDBJ whole genome shotgun (WGS) entry which is preliminary data.</text>
</comment>
<dbReference type="PANTHER" id="PTHR10972:SF205">
    <property type="entry name" value="OXYSTEROL-BINDING PROTEIN 1"/>
    <property type="match status" value="1"/>
</dbReference>
<evidence type="ECO:0000256" key="2">
    <source>
        <dbReference type="ARBA" id="ARBA00022553"/>
    </source>
</evidence>
<name>A0AAD5DPM9_9CHLO</name>
<evidence type="ECO:0000256" key="3">
    <source>
        <dbReference type="RuleBase" id="RU003844"/>
    </source>
</evidence>
<dbReference type="GO" id="GO:0016020">
    <property type="term" value="C:membrane"/>
    <property type="evidence" value="ECO:0007669"/>
    <property type="project" value="TreeGrafter"/>
</dbReference>
<evidence type="ECO:0000313" key="5">
    <source>
        <dbReference type="EMBL" id="KAI7840188.1"/>
    </source>
</evidence>
<evidence type="ECO:0000313" key="6">
    <source>
        <dbReference type="Proteomes" id="UP001205105"/>
    </source>
</evidence>
<dbReference type="InterPro" id="IPR000648">
    <property type="entry name" value="Oxysterol-bd"/>
</dbReference>
<evidence type="ECO:0000256" key="1">
    <source>
        <dbReference type="ARBA" id="ARBA00008842"/>
    </source>
</evidence>
<dbReference type="PROSITE" id="PS01013">
    <property type="entry name" value="OSBP"/>
    <property type="match status" value="1"/>
</dbReference>
<dbReference type="Pfam" id="PF01237">
    <property type="entry name" value="Oxysterol_BP"/>
    <property type="match status" value="1"/>
</dbReference>
<gene>
    <name evidence="5" type="ORF">COHA_005971</name>
</gene>
<dbReference type="GO" id="GO:0005829">
    <property type="term" value="C:cytosol"/>
    <property type="evidence" value="ECO:0007669"/>
    <property type="project" value="TreeGrafter"/>
</dbReference>